<keyword evidence="2" id="KW-1185">Reference proteome</keyword>
<reference evidence="2" key="1">
    <citation type="journal article" date="2013" name="Nature">
        <title>Draft genome of the wheat A-genome progenitor Triticum urartu.</title>
        <authorList>
            <person name="Ling H.Q."/>
            <person name="Zhao S."/>
            <person name="Liu D."/>
            <person name="Wang J."/>
            <person name="Sun H."/>
            <person name="Zhang C."/>
            <person name="Fan H."/>
            <person name="Li D."/>
            <person name="Dong L."/>
            <person name="Tao Y."/>
            <person name="Gao C."/>
            <person name="Wu H."/>
            <person name="Li Y."/>
            <person name="Cui Y."/>
            <person name="Guo X."/>
            <person name="Zheng S."/>
            <person name="Wang B."/>
            <person name="Yu K."/>
            <person name="Liang Q."/>
            <person name="Yang W."/>
            <person name="Lou X."/>
            <person name="Chen J."/>
            <person name="Feng M."/>
            <person name="Jian J."/>
            <person name="Zhang X."/>
            <person name="Luo G."/>
            <person name="Jiang Y."/>
            <person name="Liu J."/>
            <person name="Wang Z."/>
            <person name="Sha Y."/>
            <person name="Zhang B."/>
            <person name="Wu H."/>
            <person name="Tang D."/>
            <person name="Shen Q."/>
            <person name="Xue P."/>
            <person name="Zou S."/>
            <person name="Wang X."/>
            <person name="Liu X."/>
            <person name="Wang F."/>
            <person name="Yang Y."/>
            <person name="An X."/>
            <person name="Dong Z."/>
            <person name="Zhang K."/>
            <person name="Zhang X."/>
            <person name="Luo M.C."/>
            <person name="Dvorak J."/>
            <person name="Tong Y."/>
            <person name="Wang J."/>
            <person name="Yang H."/>
            <person name="Li Z."/>
            <person name="Wang D."/>
            <person name="Zhang A."/>
            <person name="Wang J."/>
        </authorList>
    </citation>
    <scope>NUCLEOTIDE SEQUENCE</scope>
    <source>
        <strain evidence="2">cv. G1812</strain>
    </source>
</reference>
<gene>
    <name evidence="1" type="primary">LOC125508605</name>
</gene>
<proteinExistence type="predicted"/>
<name>A0A8R7UG96_TRIUA</name>
<organism evidence="1 2">
    <name type="scientific">Triticum urartu</name>
    <name type="common">Red wild einkorn</name>
    <name type="synonym">Crithodium urartu</name>
    <dbReference type="NCBI Taxonomy" id="4572"/>
    <lineage>
        <taxon>Eukaryota</taxon>
        <taxon>Viridiplantae</taxon>
        <taxon>Streptophyta</taxon>
        <taxon>Embryophyta</taxon>
        <taxon>Tracheophyta</taxon>
        <taxon>Spermatophyta</taxon>
        <taxon>Magnoliopsida</taxon>
        <taxon>Liliopsida</taxon>
        <taxon>Poales</taxon>
        <taxon>Poaceae</taxon>
        <taxon>BOP clade</taxon>
        <taxon>Pooideae</taxon>
        <taxon>Triticodae</taxon>
        <taxon>Triticeae</taxon>
        <taxon>Triticinae</taxon>
        <taxon>Triticum</taxon>
    </lineage>
</organism>
<dbReference type="AlphaFoldDB" id="A0A8R7UG96"/>
<evidence type="ECO:0000313" key="2">
    <source>
        <dbReference type="Proteomes" id="UP000015106"/>
    </source>
</evidence>
<sequence>MKFLMELIPSLLNRSCQSWLVKIPPLLVAIAQGNLCSLKILPMKVVATDLIEMGCFMGRKWLYLVNLSTTH</sequence>
<accession>A0A8R7UG96</accession>
<dbReference type="Gramene" id="TuG1812G0500001569.01.T01">
    <property type="protein sequence ID" value="TuG1812G0500001569.01.T01.cds296948"/>
    <property type="gene ID" value="TuG1812G0500001569.01"/>
</dbReference>
<reference evidence="1" key="2">
    <citation type="submission" date="2018-03" db="EMBL/GenBank/DDBJ databases">
        <title>The Triticum urartu genome reveals the dynamic nature of wheat genome evolution.</title>
        <authorList>
            <person name="Ling H."/>
            <person name="Ma B."/>
            <person name="Shi X."/>
            <person name="Liu H."/>
            <person name="Dong L."/>
            <person name="Sun H."/>
            <person name="Cao Y."/>
            <person name="Gao Q."/>
            <person name="Zheng S."/>
            <person name="Li Y."/>
            <person name="Yu Y."/>
            <person name="Du H."/>
            <person name="Qi M."/>
            <person name="Li Y."/>
            <person name="Yu H."/>
            <person name="Cui Y."/>
            <person name="Wang N."/>
            <person name="Chen C."/>
            <person name="Wu H."/>
            <person name="Zhao Y."/>
            <person name="Zhang J."/>
            <person name="Li Y."/>
            <person name="Zhou W."/>
            <person name="Zhang B."/>
            <person name="Hu W."/>
            <person name="Eijk M."/>
            <person name="Tang J."/>
            <person name="Witsenboer H."/>
            <person name="Zhao S."/>
            <person name="Li Z."/>
            <person name="Zhang A."/>
            <person name="Wang D."/>
            <person name="Liang C."/>
        </authorList>
    </citation>
    <scope>NUCLEOTIDE SEQUENCE [LARGE SCALE GENOMIC DNA]</scope>
    <source>
        <strain evidence="1">cv. G1812</strain>
    </source>
</reference>
<evidence type="ECO:0000313" key="1">
    <source>
        <dbReference type="EnsemblPlants" id="TuG1812G0500001569.01.T01.cds296948"/>
    </source>
</evidence>
<dbReference type="EnsemblPlants" id="TuG1812G0500001569.01.T01">
    <property type="protein sequence ID" value="TuG1812G0500001569.01.T01.cds296948"/>
    <property type="gene ID" value="TuG1812G0500001569.01"/>
</dbReference>
<protein>
    <submittedName>
        <fullName evidence="1">Uncharacterized protein</fullName>
    </submittedName>
</protein>
<reference evidence="1" key="3">
    <citation type="submission" date="2022-06" db="UniProtKB">
        <authorList>
            <consortium name="EnsemblPlants"/>
        </authorList>
    </citation>
    <scope>IDENTIFICATION</scope>
</reference>
<dbReference type="Proteomes" id="UP000015106">
    <property type="component" value="Chromosome 5"/>
</dbReference>